<gene>
    <name evidence="11" type="ORF">Z955_15135</name>
</gene>
<keyword evidence="7" id="KW-0051">Antiviral defense</keyword>
<dbReference type="GO" id="GO:0003964">
    <property type="term" value="F:RNA-directed DNA polymerase activity"/>
    <property type="evidence" value="ECO:0007669"/>
    <property type="project" value="UniProtKB-KW"/>
</dbReference>
<dbReference type="InterPro" id="IPR000123">
    <property type="entry name" value="Reverse_transcriptase_msDNA"/>
</dbReference>
<dbReference type="EC" id="2.7.7.49" evidence="1"/>
<dbReference type="Pfam" id="PF08388">
    <property type="entry name" value="GIIM"/>
    <property type="match status" value="1"/>
</dbReference>
<evidence type="ECO:0000256" key="7">
    <source>
        <dbReference type="ARBA" id="ARBA00023118"/>
    </source>
</evidence>
<dbReference type="NCBIfam" id="TIGR04416">
    <property type="entry name" value="group_II_RT_mat"/>
    <property type="match status" value="1"/>
</dbReference>
<evidence type="ECO:0000256" key="2">
    <source>
        <dbReference type="ARBA" id="ARBA00022679"/>
    </source>
</evidence>
<protein>
    <recommendedName>
        <fullName evidence="1">RNA-directed DNA polymerase</fullName>
        <ecNumber evidence="1">2.7.7.49</ecNumber>
    </recommendedName>
</protein>
<dbReference type="InterPro" id="IPR043502">
    <property type="entry name" value="DNA/RNA_pol_sf"/>
</dbReference>
<proteinExistence type="inferred from homology"/>
<keyword evidence="2" id="KW-0808">Transferase</keyword>
<comment type="caution">
    <text evidence="11">The sequence shown here is derived from an EMBL/GenBank/DDBJ whole genome shotgun (WGS) entry which is preliminary data.</text>
</comment>
<dbReference type="GO" id="GO:0046872">
    <property type="term" value="F:metal ion binding"/>
    <property type="evidence" value="ECO:0007669"/>
    <property type="project" value="UniProtKB-KW"/>
</dbReference>
<organism evidence="11 12">
    <name type="scientific">Clostridium botulinum C/D str. DC5</name>
    <dbReference type="NCBI Taxonomy" id="1443128"/>
    <lineage>
        <taxon>Bacteria</taxon>
        <taxon>Bacillati</taxon>
        <taxon>Bacillota</taxon>
        <taxon>Clostridia</taxon>
        <taxon>Eubacteriales</taxon>
        <taxon>Clostridiaceae</taxon>
        <taxon>Clostridium</taxon>
    </lineage>
</organism>
<dbReference type="PROSITE" id="PS50878">
    <property type="entry name" value="RT_POL"/>
    <property type="match status" value="1"/>
</dbReference>
<dbReference type="InterPro" id="IPR051083">
    <property type="entry name" value="GrpII_Intron_Splice-Mob/Def"/>
</dbReference>
<evidence type="ECO:0000313" key="12">
    <source>
        <dbReference type="Proteomes" id="UP000030014"/>
    </source>
</evidence>
<dbReference type="GO" id="GO:0051607">
    <property type="term" value="P:defense response to virus"/>
    <property type="evidence" value="ECO:0007669"/>
    <property type="project" value="UniProtKB-KW"/>
</dbReference>
<keyword evidence="3" id="KW-0548">Nucleotidyltransferase</keyword>
<dbReference type="AlphaFoldDB" id="A0A0A0HZ13"/>
<evidence type="ECO:0000259" key="10">
    <source>
        <dbReference type="PROSITE" id="PS50878"/>
    </source>
</evidence>
<evidence type="ECO:0000256" key="1">
    <source>
        <dbReference type="ARBA" id="ARBA00012493"/>
    </source>
</evidence>
<dbReference type="Proteomes" id="UP000030014">
    <property type="component" value="Unassembled WGS sequence"/>
</dbReference>
<dbReference type="PRINTS" id="PR00866">
    <property type="entry name" value="RNADNAPOLMS"/>
</dbReference>
<reference evidence="11 12" key="1">
    <citation type="submission" date="2014-01" db="EMBL/GenBank/DDBJ databases">
        <title>Plasmidome dynamics in the species complex Clostridium novyi sensu lato converts strains of independent lineages into distinctly different pathogens.</title>
        <authorList>
            <person name="Skarin H."/>
            <person name="Segerman B."/>
        </authorList>
    </citation>
    <scope>NUCLEOTIDE SEQUENCE [LARGE SCALE GENOMIC DNA]</scope>
    <source>
        <strain evidence="11 12">DC5</strain>
    </source>
</reference>
<evidence type="ECO:0000256" key="4">
    <source>
        <dbReference type="ARBA" id="ARBA00022723"/>
    </source>
</evidence>
<comment type="catalytic activity">
    <reaction evidence="9">
        <text>DNA(n) + a 2'-deoxyribonucleoside 5'-triphosphate = DNA(n+1) + diphosphate</text>
        <dbReference type="Rhea" id="RHEA:22508"/>
        <dbReference type="Rhea" id="RHEA-COMP:17339"/>
        <dbReference type="Rhea" id="RHEA-COMP:17340"/>
        <dbReference type="ChEBI" id="CHEBI:33019"/>
        <dbReference type="ChEBI" id="CHEBI:61560"/>
        <dbReference type="ChEBI" id="CHEBI:173112"/>
        <dbReference type="EC" id="2.7.7.49"/>
    </reaction>
</comment>
<feature type="domain" description="Reverse transcriptase" evidence="10">
    <location>
        <begin position="100"/>
        <end position="326"/>
    </location>
</feature>
<evidence type="ECO:0000256" key="5">
    <source>
        <dbReference type="ARBA" id="ARBA00022842"/>
    </source>
</evidence>
<dbReference type="GO" id="GO:0003723">
    <property type="term" value="F:RNA binding"/>
    <property type="evidence" value="ECO:0007669"/>
    <property type="project" value="InterPro"/>
</dbReference>
<keyword evidence="4" id="KW-0479">Metal-binding</keyword>
<accession>A0A0A0HZ13</accession>
<evidence type="ECO:0000256" key="8">
    <source>
        <dbReference type="ARBA" id="ARBA00034120"/>
    </source>
</evidence>
<dbReference type="InterPro" id="IPR013597">
    <property type="entry name" value="Mat_intron_G2"/>
</dbReference>
<keyword evidence="6" id="KW-0695">RNA-directed DNA polymerase</keyword>
<dbReference type="Gene3D" id="3.30.70.270">
    <property type="match status" value="1"/>
</dbReference>
<evidence type="ECO:0000256" key="9">
    <source>
        <dbReference type="ARBA" id="ARBA00048173"/>
    </source>
</evidence>
<name>A0A0A0HZ13_CLOBO</name>
<evidence type="ECO:0000313" key="11">
    <source>
        <dbReference type="EMBL" id="KGM93311.1"/>
    </source>
</evidence>
<dbReference type="CDD" id="cd01651">
    <property type="entry name" value="RT_G2_intron"/>
    <property type="match status" value="1"/>
</dbReference>
<dbReference type="EMBL" id="JDRY01000170">
    <property type="protein sequence ID" value="KGM93311.1"/>
    <property type="molecule type" value="Genomic_DNA"/>
</dbReference>
<dbReference type="InterPro" id="IPR030931">
    <property type="entry name" value="Group_II_RT_mat"/>
</dbReference>
<dbReference type="InterPro" id="IPR000477">
    <property type="entry name" value="RT_dom"/>
</dbReference>
<dbReference type="SUPFAM" id="SSF56672">
    <property type="entry name" value="DNA/RNA polymerases"/>
    <property type="match status" value="1"/>
</dbReference>
<evidence type="ECO:0000256" key="6">
    <source>
        <dbReference type="ARBA" id="ARBA00022918"/>
    </source>
</evidence>
<dbReference type="RefSeq" id="WP_039260137.1">
    <property type="nucleotide sequence ID" value="NZ_JDRY01000170.1"/>
</dbReference>
<dbReference type="Pfam" id="PF00078">
    <property type="entry name" value="RVT_1"/>
    <property type="match status" value="1"/>
</dbReference>
<dbReference type="InterPro" id="IPR043128">
    <property type="entry name" value="Rev_trsase/Diguanyl_cyclase"/>
</dbReference>
<evidence type="ECO:0000256" key="3">
    <source>
        <dbReference type="ARBA" id="ARBA00022695"/>
    </source>
</evidence>
<comment type="similarity">
    <text evidence="8">Belongs to the bacterial reverse transcriptase family.</text>
</comment>
<sequence length="473" mass="55140">MNNSNKLQRKQTTQYRGRLVEVEVELQGKRGAQSNNLALAKGERENNVVDDTNNLLEKVLVRENMLKAMKRVVANRGSHGIDGMRVDELRGFIIKNWLTIKQKLLEGRYKPSPVRRVEIPKPDGGIRLLGIPTVLDRLIQQALAQELNKIYDPTFSDNSYGFRPNKSAKQAILKSRQYINEGHKWVVDIDLEKFFDKVNHDILMERLSRRIKDKRVLKLIRNYLKSGIMINGLKVKSDKGTPQGGPLSPILANIMLDEVDKELEKRGHRFCRFADDCNIYVKSKKAGLRVMASIRKILEGLLKLKVNENKSAVDFVTRRKFLGFSFYFAKGGANIRIHEKSYKRFINKIRKLTNRNKGISMEYRVYMINQLTIGWINYFGIAKANAKIQKIDSWIRRRLRSCIWKQWKKVKTRGRNLIKLGLPTYKAWEYANTRKGYWRISKSPILDTILNNKYIKNLGYRSISKRYQLIHNS</sequence>
<dbReference type="PANTHER" id="PTHR34047:SF8">
    <property type="entry name" value="PROTEIN YKFC"/>
    <property type="match status" value="1"/>
</dbReference>
<dbReference type="PANTHER" id="PTHR34047">
    <property type="entry name" value="NUCLEAR INTRON MATURASE 1, MITOCHONDRIAL-RELATED"/>
    <property type="match status" value="1"/>
</dbReference>
<keyword evidence="5" id="KW-0460">Magnesium</keyword>